<proteinExistence type="predicted"/>
<feature type="compositionally biased region" description="Polar residues" evidence="1">
    <location>
        <begin position="9"/>
        <end position="31"/>
    </location>
</feature>
<evidence type="ECO:0000313" key="2">
    <source>
        <dbReference type="EMBL" id="WNQ12047.1"/>
    </source>
</evidence>
<gene>
    <name evidence="2" type="ORF">MJA45_03010</name>
</gene>
<evidence type="ECO:0000313" key="3">
    <source>
        <dbReference type="Proteomes" id="UP001305702"/>
    </source>
</evidence>
<accession>A0AA96LID4</accession>
<evidence type="ECO:0000256" key="1">
    <source>
        <dbReference type="SAM" id="MobiDB-lite"/>
    </source>
</evidence>
<dbReference type="AlphaFoldDB" id="A0AA96LID4"/>
<feature type="compositionally biased region" description="Basic and acidic residues" evidence="1">
    <location>
        <begin position="35"/>
        <end position="44"/>
    </location>
</feature>
<dbReference type="EMBL" id="CP130318">
    <property type="protein sequence ID" value="WNQ12047.1"/>
    <property type="molecule type" value="Genomic_DNA"/>
</dbReference>
<feature type="region of interest" description="Disordered" evidence="1">
    <location>
        <begin position="1"/>
        <end position="44"/>
    </location>
</feature>
<dbReference type="RefSeq" id="WP_315605824.1">
    <property type="nucleotide sequence ID" value="NZ_CP130318.1"/>
</dbReference>
<organism evidence="2 3">
    <name type="scientific">Paenibacillus aurantius</name>
    <dbReference type="NCBI Taxonomy" id="2918900"/>
    <lineage>
        <taxon>Bacteria</taxon>
        <taxon>Bacillati</taxon>
        <taxon>Bacillota</taxon>
        <taxon>Bacilli</taxon>
        <taxon>Bacillales</taxon>
        <taxon>Paenibacillaceae</taxon>
        <taxon>Paenibacillus</taxon>
    </lineage>
</organism>
<name>A0AA96LID4_9BACL</name>
<dbReference type="Proteomes" id="UP001305702">
    <property type="component" value="Chromosome"/>
</dbReference>
<protein>
    <submittedName>
        <fullName evidence="2">Uncharacterized protein</fullName>
    </submittedName>
</protein>
<sequence>MGKSKSVKQKNQSMAAHSSNATDSKANQKSPSEAGFHEPSRPSN</sequence>
<dbReference type="KEGG" id="paun:MJA45_03010"/>
<reference evidence="2 3" key="1">
    <citation type="submission" date="2022-02" db="EMBL/GenBank/DDBJ databases">
        <title>Paenibacillus sp. MBLB1776 Whole Genome Shotgun Sequencing.</title>
        <authorList>
            <person name="Hwang C.Y."/>
            <person name="Cho E.-S."/>
            <person name="Seo M.-J."/>
        </authorList>
    </citation>
    <scope>NUCLEOTIDE SEQUENCE [LARGE SCALE GENOMIC DNA]</scope>
    <source>
        <strain evidence="2 3">MBLB1776</strain>
    </source>
</reference>
<keyword evidence="3" id="KW-1185">Reference proteome</keyword>